<keyword evidence="5 10" id="KW-0133">Cell shape</keyword>
<dbReference type="EMBL" id="AP014545">
    <property type="protein sequence ID" value="BBB25509.1"/>
    <property type="molecule type" value="Genomic_DNA"/>
</dbReference>
<dbReference type="GO" id="GO:0005975">
    <property type="term" value="P:carbohydrate metabolic process"/>
    <property type="evidence" value="ECO:0007669"/>
    <property type="project" value="InterPro"/>
</dbReference>
<dbReference type="GO" id="GO:0008360">
    <property type="term" value="P:regulation of cell shape"/>
    <property type="evidence" value="ECO:0007669"/>
    <property type="project" value="UniProtKB-KW"/>
</dbReference>
<sequence length="363" mass="38694">MSGTTVLVMAGGTGGHVFPALATADCLRQQGVNVEWLGTASGIEADVVPAADIKLHCIDVKGLRGKGKLSLLLAPFKLVHALYQAFQVLRRIKPDAVLGMGGFASGPGGLAAWLTGVPVVVHEQNAYAGMTNRILSRMARRVLEAFGGAFKGKVETTVVGNPVRGDILDLPAPEQRFTDRQGALRLLVVGGSLGAKAINELLPVVLAGLPEGTQLEVLHQVGKRNLAETQTCYRNAGLEGNANLRVVPFIERMDEAYGWADLVLCRSGALTVSELSIAGVASVLVPFPFAVDDHQTGNARYLAEAGAAILIQQKELDQDRLTNILTEQLNNRQVLLDMAIKARQLGQPEASRRVADICLEVMK</sequence>
<reference evidence="13 14" key="1">
    <citation type="journal article" date="2008" name="Int. J. Syst. Evol. Microbiol.">
        <title>Amphritea japonica sp. nov. and Amphritea balenae sp. nov., isolated from the sediment adjacent to sperm whale carcasses off Kagoshima, Japan.</title>
        <authorList>
            <person name="Miyazaki M."/>
            <person name="Nogi Y."/>
            <person name="Fujiwara Y."/>
            <person name="Kawato M."/>
            <person name="Nagahama T."/>
            <person name="Kubokawa K."/>
            <person name="Horikoshi K."/>
        </authorList>
    </citation>
    <scope>NUCLEOTIDE SEQUENCE [LARGE SCALE GENOMIC DNA]</scope>
    <source>
        <strain evidence="13 14">ATCC BAA-1530</strain>
    </source>
</reference>
<evidence type="ECO:0000256" key="7">
    <source>
        <dbReference type="ARBA" id="ARBA00023136"/>
    </source>
</evidence>
<dbReference type="AlphaFoldDB" id="A0A7R6P402"/>
<evidence type="ECO:0000259" key="12">
    <source>
        <dbReference type="Pfam" id="PF04101"/>
    </source>
</evidence>
<dbReference type="HAMAP" id="MF_00033">
    <property type="entry name" value="MurG"/>
    <property type="match status" value="1"/>
</dbReference>
<evidence type="ECO:0000256" key="8">
    <source>
        <dbReference type="ARBA" id="ARBA00023306"/>
    </source>
</evidence>
<organism evidence="13 14">
    <name type="scientific">Amphritea japonica ATCC BAA-1530</name>
    <dbReference type="NCBI Taxonomy" id="1278309"/>
    <lineage>
        <taxon>Bacteria</taxon>
        <taxon>Pseudomonadati</taxon>
        <taxon>Pseudomonadota</taxon>
        <taxon>Gammaproteobacteria</taxon>
        <taxon>Oceanospirillales</taxon>
        <taxon>Oceanospirillaceae</taxon>
        <taxon>Amphritea</taxon>
    </lineage>
</organism>
<feature type="binding site" evidence="10">
    <location>
        <position position="295"/>
    </location>
    <ligand>
        <name>UDP-N-acetyl-alpha-D-glucosamine</name>
        <dbReference type="ChEBI" id="CHEBI:57705"/>
    </ligand>
</feature>
<accession>A0A7R6P402</accession>
<name>A0A7R6P402_9GAMM</name>
<feature type="binding site" evidence="10">
    <location>
        <position position="164"/>
    </location>
    <ligand>
        <name>UDP-N-acetyl-alpha-D-glucosamine</name>
        <dbReference type="ChEBI" id="CHEBI:57705"/>
    </ligand>
</feature>
<dbReference type="CDD" id="cd03785">
    <property type="entry name" value="GT28_MurG"/>
    <property type="match status" value="1"/>
</dbReference>
<comment type="subcellular location">
    <subcellularLocation>
        <location evidence="10">Cell membrane</location>
        <topology evidence="10">Peripheral membrane protein</topology>
        <orientation evidence="10">Cytoplasmic side</orientation>
    </subcellularLocation>
</comment>
<evidence type="ECO:0000256" key="10">
    <source>
        <dbReference type="HAMAP-Rule" id="MF_00033"/>
    </source>
</evidence>
<gene>
    <name evidence="10 13" type="primary">murG</name>
    <name evidence="13" type="ORF">AMJAP_0912</name>
</gene>
<keyword evidence="9 10" id="KW-0961">Cell wall biogenesis/degradation</keyword>
<dbReference type="Pfam" id="PF03033">
    <property type="entry name" value="Glyco_transf_28"/>
    <property type="match status" value="1"/>
</dbReference>
<keyword evidence="8 10" id="KW-0131">Cell cycle</keyword>
<dbReference type="PANTHER" id="PTHR21015">
    <property type="entry name" value="UDP-N-ACETYLGLUCOSAMINE--N-ACETYLMURAMYL-(PENTAPEPTIDE) PYROPHOSPHORYL-UNDECAPRENOL N-ACETYLGLUCOSAMINE TRANSFERASE 1"/>
    <property type="match status" value="1"/>
</dbReference>
<dbReference type="PANTHER" id="PTHR21015:SF22">
    <property type="entry name" value="GLYCOSYLTRANSFERASE"/>
    <property type="match status" value="1"/>
</dbReference>
<evidence type="ECO:0000259" key="11">
    <source>
        <dbReference type="Pfam" id="PF03033"/>
    </source>
</evidence>
<dbReference type="Pfam" id="PF04101">
    <property type="entry name" value="Glyco_tran_28_C"/>
    <property type="match status" value="1"/>
</dbReference>
<comment type="catalytic activity">
    <reaction evidence="10">
        <text>di-trans,octa-cis-undecaprenyl diphospho-N-acetyl-alpha-D-muramoyl-L-alanyl-D-glutamyl-meso-2,6-diaminopimeloyl-D-alanyl-D-alanine + UDP-N-acetyl-alpha-D-glucosamine = di-trans,octa-cis-undecaprenyl diphospho-[N-acetyl-alpha-D-glucosaminyl-(1-&gt;4)]-N-acetyl-alpha-D-muramoyl-L-alanyl-D-glutamyl-meso-2,6-diaminopimeloyl-D-alanyl-D-alanine + UDP + H(+)</text>
        <dbReference type="Rhea" id="RHEA:31227"/>
        <dbReference type="ChEBI" id="CHEBI:15378"/>
        <dbReference type="ChEBI" id="CHEBI:57705"/>
        <dbReference type="ChEBI" id="CHEBI:58223"/>
        <dbReference type="ChEBI" id="CHEBI:61387"/>
        <dbReference type="ChEBI" id="CHEBI:61388"/>
        <dbReference type="EC" id="2.4.1.227"/>
    </reaction>
</comment>
<dbReference type="EC" id="2.4.1.227" evidence="10"/>
<feature type="binding site" evidence="10">
    <location>
        <position position="250"/>
    </location>
    <ligand>
        <name>UDP-N-acetyl-alpha-D-glucosamine</name>
        <dbReference type="ChEBI" id="CHEBI:57705"/>
    </ligand>
</feature>
<evidence type="ECO:0000256" key="4">
    <source>
        <dbReference type="ARBA" id="ARBA00022679"/>
    </source>
</evidence>
<dbReference type="KEGG" id="ajp:AMJAP_0912"/>
<dbReference type="OrthoDB" id="9808936at2"/>
<evidence type="ECO:0000256" key="6">
    <source>
        <dbReference type="ARBA" id="ARBA00022984"/>
    </source>
</evidence>
<proteinExistence type="inferred from homology"/>
<feature type="binding site" evidence="10">
    <location>
        <begin position="13"/>
        <end position="15"/>
    </location>
    <ligand>
        <name>UDP-N-acetyl-alpha-D-glucosamine</name>
        <dbReference type="ChEBI" id="CHEBI:57705"/>
    </ligand>
</feature>
<keyword evidence="3 10" id="KW-0328">Glycosyltransferase</keyword>
<evidence type="ECO:0000256" key="3">
    <source>
        <dbReference type="ARBA" id="ARBA00022676"/>
    </source>
</evidence>
<feature type="binding site" evidence="10">
    <location>
        <position position="192"/>
    </location>
    <ligand>
        <name>UDP-N-acetyl-alpha-D-glucosamine</name>
        <dbReference type="ChEBI" id="CHEBI:57705"/>
    </ligand>
</feature>
<dbReference type="GO" id="GO:0009252">
    <property type="term" value="P:peptidoglycan biosynthetic process"/>
    <property type="evidence" value="ECO:0007669"/>
    <property type="project" value="UniProtKB-UniRule"/>
</dbReference>
<feature type="binding site" evidence="10">
    <location>
        <begin position="269"/>
        <end position="274"/>
    </location>
    <ligand>
        <name>UDP-N-acetyl-alpha-D-glucosamine</name>
        <dbReference type="ChEBI" id="CHEBI:57705"/>
    </ligand>
</feature>
<comment type="pathway">
    <text evidence="10">Cell wall biogenesis; peptidoglycan biosynthesis.</text>
</comment>
<dbReference type="Gene3D" id="3.40.50.2000">
    <property type="entry name" value="Glycogen Phosphorylase B"/>
    <property type="match status" value="2"/>
</dbReference>
<dbReference type="GO" id="GO:0005886">
    <property type="term" value="C:plasma membrane"/>
    <property type="evidence" value="ECO:0007669"/>
    <property type="project" value="UniProtKB-SubCell"/>
</dbReference>
<evidence type="ECO:0000313" key="14">
    <source>
        <dbReference type="Proteomes" id="UP000595663"/>
    </source>
</evidence>
<keyword evidence="4 10" id="KW-0808">Transferase</keyword>
<feature type="domain" description="Glycosyltransferase family 28 N-terminal" evidence="11">
    <location>
        <begin position="6"/>
        <end position="143"/>
    </location>
</feature>
<evidence type="ECO:0000256" key="1">
    <source>
        <dbReference type="ARBA" id="ARBA00022475"/>
    </source>
</evidence>
<evidence type="ECO:0000256" key="5">
    <source>
        <dbReference type="ARBA" id="ARBA00022960"/>
    </source>
</evidence>
<evidence type="ECO:0000313" key="13">
    <source>
        <dbReference type="EMBL" id="BBB25509.1"/>
    </source>
</evidence>
<dbReference type="UniPathway" id="UPA00219"/>
<dbReference type="InterPro" id="IPR004276">
    <property type="entry name" value="GlycoTrans_28_N"/>
</dbReference>
<comment type="similarity">
    <text evidence="10">Belongs to the glycosyltransferase 28 family. MurG subfamily.</text>
</comment>
<feature type="binding site" evidence="10">
    <location>
        <position position="125"/>
    </location>
    <ligand>
        <name>UDP-N-acetyl-alpha-D-glucosamine</name>
        <dbReference type="ChEBI" id="CHEBI:57705"/>
    </ligand>
</feature>
<dbReference type="GO" id="GO:0051301">
    <property type="term" value="P:cell division"/>
    <property type="evidence" value="ECO:0007669"/>
    <property type="project" value="UniProtKB-KW"/>
</dbReference>
<comment type="function">
    <text evidence="10">Cell wall formation. Catalyzes the transfer of a GlcNAc subunit on undecaprenyl-pyrophosphoryl-MurNAc-pentapeptide (lipid intermediate I) to form undecaprenyl-pyrophosphoryl-MurNAc-(pentapeptide)GlcNAc (lipid intermediate II).</text>
</comment>
<dbReference type="InterPro" id="IPR006009">
    <property type="entry name" value="GlcNAc_MurG"/>
</dbReference>
<keyword evidence="1 10" id="KW-1003">Cell membrane</keyword>
<keyword evidence="6 10" id="KW-0573">Peptidoglycan synthesis</keyword>
<protein>
    <recommendedName>
        <fullName evidence="10">UDP-N-acetylglucosamine--N-acetylmuramyl-(pentapeptide) pyrophosphoryl-undecaprenol N-acetylglucosamine transferase</fullName>
        <ecNumber evidence="10">2.4.1.227</ecNumber>
    </recommendedName>
    <alternativeName>
        <fullName evidence="10">Undecaprenyl-PP-MurNAc-pentapeptide-UDPGlcNAc GlcNAc transferase</fullName>
    </alternativeName>
</protein>
<keyword evidence="7 10" id="KW-0472">Membrane</keyword>
<evidence type="ECO:0000256" key="9">
    <source>
        <dbReference type="ARBA" id="ARBA00023316"/>
    </source>
</evidence>
<dbReference type="GO" id="GO:0050511">
    <property type="term" value="F:undecaprenyldiphospho-muramoylpentapeptide beta-N-acetylglucosaminyltransferase activity"/>
    <property type="evidence" value="ECO:0007669"/>
    <property type="project" value="UniProtKB-UniRule"/>
</dbReference>
<dbReference type="InterPro" id="IPR007235">
    <property type="entry name" value="Glyco_trans_28_C"/>
</dbReference>
<keyword evidence="2 10" id="KW-0132">Cell division</keyword>
<keyword evidence="14" id="KW-1185">Reference proteome</keyword>
<evidence type="ECO:0000256" key="2">
    <source>
        <dbReference type="ARBA" id="ARBA00022618"/>
    </source>
</evidence>
<dbReference type="NCBIfam" id="TIGR01133">
    <property type="entry name" value="murG"/>
    <property type="match status" value="1"/>
</dbReference>
<dbReference type="Proteomes" id="UP000595663">
    <property type="component" value="Chromosome"/>
</dbReference>
<feature type="domain" description="Glycosyl transferase family 28 C-terminal" evidence="12">
    <location>
        <begin position="186"/>
        <end position="351"/>
    </location>
</feature>
<dbReference type="SUPFAM" id="SSF53756">
    <property type="entry name" value="UDP-Glycosyltransferase/glycogen phosphorylase"/>
    <property type="match status" value="1"/>
</dbReference>
<dbReference type="GO" id="GO:0071555">
    <property type="term" value="P:cell wall organization"/>
    <property type="evidence" value="ECO:0007669"/>
    <property type="project" value="UniProtKB-KW"/>
</dbReference>